<name>A0A2U0QP88_CAMJU</name>
<dbReference type="GO" id="GO:0002184">
    <property type="term" value="P:cytoplasmic translational termination"/>
    <property type="evidence" value="ECO:0007669"/>
    <property type="project" value="TreeGrafter"/>
</dbReference>
<comment type="similarity">
    <text evidence="2 6">Belongs to the RRF family.</text>
</comment>
<dbReference type="AlphaFoldDB" id="A0A2U0QP88"/>
<dbReference type="Gene3D" id="1.10.132.20">
    <property type="entry name" value="Ribosome-recycling factor"/>
    <property type="match status" value="1"/>
</dbReference>
<evidence type="ECO:0000259" key="8">
    <source>
        <dbReference type="Pfam" id="PF01765"/>
    </source>
</evidence>
<feature type="coiled-coil region" evidence="7">
    <location>
        <begin position="127"/>
        <end position="168"/>
    </location>
</feature>
<evidence type="ECO:0000256" key="3">
    <source>
        <dbReference type="ARBA" id="ARBA00022490"/>
    </source>
</evidence>
<evidence type="ECO:0000313" key="12">
    <source>
        <dbReference type="Proteomes" id="UP000410873"/>
    </source>
</evidence>
<dbReference type="Proteomes" id="UP000410873">
    <property type="component" value="Unassembled WGS sequence"/>
</dbReference>
<comment type="function">
    <text evidence="5 6">Responsible for the release of ribosomes from messenger RNA at the termination of protein biosynthesis. May increase the efficiency of translation by recycling ribosomes from one round of translation to another.</text>
</comment>
<dbReference type="RefSeq" id="WP_002864198.1">
    <property type="nucleotide sequence ID" value="NZ_AACERE020000010.1"/>
</dbReference>
<keyword evidence="3 6" id="KW-0963">Cytoplasm</keyword>
<dbReference type="EMBL" id="AACFWJ010000008">
    <property type="protein sequence ID" value="EAK3959697.1"/>
    <property type="molecule type" value="Genomic_DNA"/>
</dbReference>
<comment type="caution">
    <text evidence="9">The sequence shown here is derived from an EMBL/GenBank/DDBJ whole genome shotgun (WGS) entry which is preliminary data.</text>
</comment>
<dbReference type="GO" id="GO:0043023">
    <property type="term" value="F:ribosomal large subunit binding"/>
    <property type="evidence" value="ECO:0007669"/>
    <property type="project" value="TreeGrafter"/>
</dbReference>
<keyword evidence="4 6" id="KW-0648">Protein biosynthesis</keyword>
<dbReference type="InterPro" id="IPR023584">
    <property type="entry name" value="Ribosome_recyc_fac_dom"/>
</dbReference>
<protein>
    <recommendedName>
        <fullName evidence="6">Ribosome-recycling factor</fullName>
        <shortName evidence="6">RRF</shortName>
    </recommendedName>
    <alternativeName>
        <fullName evidence="6">Ribosome-releasing factor</fullName>
    </alternativeName>
</protein>
<dbReference type="Pfam" id="PF01765">
    <property type="entry name" value="RRF"/>
    <property type="match status" value="1"/>
</dbReference>
<dbReference type="Gene3D" id="3.30.1360.40">
    <property type="match status" value="1"/>
</dbReference>
<dbReference type="GO" id="GO:0005829">
    <property type="term" value="C:cytosol"/>
    <property type="evidence" value="ECO:0007669"/>
    <property type="project" value="GOC"/>
</dbReference>
<evidence type="ECO:0000256" key="1">
    <source>
        <dbReference type="ARBA" id="ARBA00004496"/>
    </source>
</evidence>
<dbReference type="NCBIfam" id="TIGR00496">
    <property type="entry name" value="frr"/>
    <property type="match status" value="1"/>
</dbReference>
<gene>
    <name evidence="6" type="primary">frr</name>
    <name evidence="10" type="ORF">BFD99_02940</name>
    <name evidence="9" type="ORF">C1418_07710</name>
</gene>
<keyword evidence="7" id="KW-0175">Coiled coil</keyword>
<dbReference type="HAMAP" id="MF_00040">
    <property type="entry name" value="RRF"/>
    <property type="match status" value="1"/>
</dbReference>
<dbReference type="InterPro" id="IPR002661">
    <property type="entry name" value="Ribosome_recyc_fac"/>
</dbReference>
<organism evidence="9 12">
    <name type="scientific">Campylobacter jejuni</name>
    <dbReference type="NCBI Taxonomy" id="197"/>
    <lineage>
        <taxon>Bacteria</taxon>
        <taxon>Pseudomonadati</taxon>
        <taxon>Campylobacterota</taxon>
        <taxon>Epsilonproteobacteria</taxon>
        <taxon>Campylobacterales</taxon>
        <taxon>Campylobacteraceae</taxon>
        <taxon>Campylobacter</taxon>
    </lineage>
</organism>
<evidence type="ECO:0000256" key="2">
    <source>
        <dbReference type="ARBA" id="ARBA00005912"/>
    </source>
</evidence>
<dbReference type="Proteomes" id="UP000335162">
    <property type="component" value="Unassembled WGS sequence"/>
</dbReference>
<reference evidence="9 12" key="1">
    <citation type="submission" date="2018-05" db="EMBL/GenBank/DDBJ databases">
        <authorList>
            <consortium name="PulseNet: The National Subtyping Network for Foodborne Disease Surveillance"/>
            <person name="Tarr C.L."/>
            <person name="Trees E."/>
            <person name="Katz L.S."/>
            <person name="Carleton-Romer H.A."/>
            <person name="Stroika S."/>
            <person name="Kucerova Z."/>
            <person name="Roache K.F."/>
            <person name="Sabol A.L."/>
            <person name="Besser J."/>
            <person name="Gerner-Smidt P."/>
        </authorList>
    </citation>
    <scope>NUCLEOTIDE SEQUENCE [LARGE SCALE GENOMIC DNA]</scope>
    <source>
        <strain evidence="9 12">PNUSAC003589</strain>
    </source>
</reference>
<dbReference type="EMBL" id="AACNRY010000004">
    <property type="protein sequence ID" value="EAL3734933.1"/>
    <property type="molecule type" value="Genomic_DNA"/>
</dbReference>
<sequence>MIMLNEIFNKQKTQSEKSLEALKKDFTTLRTGKVNIHILDHITVDYYGTQTPLNQVATVLASDASTISITPWEKPLLKTIESAIAAANIGVNPNNDGESVKLFFPPMTREQREENVKQAKAMGEKAKVSIRNIRKDANDAVKKLEKDKAISEDEAKKAYDEVQKLTDTYTTKIDEGVKSKESELLKV</sequence>
<evidence type="ECO:0000256" key="5">
    <source>
        <dbReference type="ARBA" id="ARBA00025050"/>
    </source>
</evidence>
<dbReference type="CDD" id="cd00520">
    <property type="entry name" value="RRF"/>
    <property type="match status" value="1"/>
</dbReference>
<proteinExistence type="inferred from homology"/>
<accession>A0A2U0QP88</accession>
<evidence type="ECO:0000313" key="10">
    <source>
        <dbReference type="EMBL" id="EAL3734933.1"/>
    </source>
</evidence>
<dbReference type="InterPro" id="IPR036191">
    <property type="entry name" value="RRF_sf"/>
</dbReference>
<evidence type="ECO:0000256" key="7">
    <source>
        <dbReference type="SAM" id="Coils"/>
    </source>
</evidence>
<reference evidence="10 11" key="2">
    <citation type="submission" date="2018-05" db="EMBL/GenBank/DDBJ databases">
        <authorList>
            <consortium name="NARMS: The National Antimicrobial Resistance Monitoring System"/>
        </authorList>
    </citation>
    <scope>NUCLEOTIDE SEQUENCE [LARGE SCALE GENOMIC DNA]</scope>
    <source>
        <strain evidence="10 11">FSIS1607212</strain>
    </source>
</reference>
<evidence type="ECO:0000313" key="9">
    <source>
        <dbReference type="EMBL" id="EAK3959697.1"/>
    </source>
</evidence>
<evidence type="ECO:0000256" key="6">
    <source>
        <dbReference type="HAMAP-Rule" id="MF_00040"/>
    </source>
</evidence>
<dbReference type="FunFam" id="3.30.1360.40:FF:000001">
    <property type="entry name" value="Ribosome-recycling factor"/>
    <property type="match status" value="1"/>
</dbReference>
<dbReference type="SUPFAM" id="SSF55194">
    <property type="entry name" value="Ribosome recycling factor, RRF"/>
    <property type="match status" value="1"/>
</dbReference>
<dbReference type="FunFam" id="1.10.132.20:FF:000001">
    <property type="entry name" value="Ribosome-recycling factor"/>
    <property type="match status" value="1"/>
</dbReference>
<dbReference type="PANTHER" id="PTHR20982:SF3">
    <property type="entry name" value="MITOCHONDRIAL RIBOSOME RECYCLING FACTOR PSEUDO 1"/>
    <property type="match status" value="1"/>
</dbReference>
<evidence type="ECO:0000313" key="11">
    <source>
        <dbReference type="Proteomes" id="UP000335162"/>
    </source>
</evidence>
<dbReference type="PANTHER" id="PTHR20982">
    <property type="entry name" value="RIBOSOME RECYCLING FACTOR"/>
    <property type="match status" value="1"/>
</dbReference>
<comment type="subcellular location">
    <subcellularLocation>
        <location evidence="1 6">Cytoplasm</location>
    </subcellularLocation>
</comment>
<feature type="domain" description="Ribosome recycling factor" evidence="8">
    <location>
        <begin position="22"/>
        <end position="185"/>
    </location>
</feature>
<evidence type="ECO:0000256" key="4">
    <source>
        <dbReference type="ARBA" id="ARBA00022917"/>
    </source>
</evidence>